<keyword evidence="3" id="KW-1185">Reference proteome</keyword>
<accession>A0ABT1KK52</accession>
<organism evidence="2 3">
    <name type="scientific">Agromyces flavus</name>
    <dbReference type="NCBI Taxonomy" id="589382"/>
    <lineage>
        <taxon>Bacteria</taxon>
        <taxon>Bacillati</taxon>
        <taxon>Actinomycetota</taxon>
        <taxon>Actinomycetes</taxon>
        <taxon>Micrococcales</taxon>
        <taxon>Microbacteriaceae</taxon>
        <taxon>Agromyces</taxon>
    </lineage>
</organism>
<evidence type="ECO:0000313" key="3">
    <source>
        <dbReference type="Proteomes" id="UP000893823"/>
    </source>
</evidence>
<comment type="caution">
    <text evidence="2">The sequence shown here is derived from an EMBL/GenBank/DDBJ whole genome shotgun (WGS) entry which is preliminary data.</text>
</comment>
<protein>
    <submittedName>
        <fullName evidence="2">Uncharacterized protein</fullName>
    </submittedName>
</protein>
<evidence type="ECO:0000313" key="2">
    <source>
        <dbReference type="EMBL" id="MCP2367254.1"/>
    </source>
</evidence>
<dbReference type="EMBL" id="SODL02000002">
    <property type="protein sequence ID" value="MCP2367254.1"/>
    <property type="molecule type" value="Genomic_DNA"/>
</dbReference>
<sequence length="76" mass="8267">MMQISEFSFPHLHAAHEERLAVELERRRLAAERRADAAAAAPSAGRTRRAVRSRLARLVSSESGAVRTGEPCAACP</sequence>
<dbReference type="RefSeq" id="WP_092674893.1">
    <property type="nucleotide sequence ID" value="NZ_BMDN01000002.1"/>
</dbReference>
<proteinExistence type="predicted"/>
<keyword evidence="1" id="KW-0175">Coiled coil</keyword>
<name>A0ABT1KK52_9MICO</name>
<gene>
    <name evidence="2" type="ORF">BCL57_001408</name>
</gene>
<dbReference type="Proteomes" id="UP000893823">
    <property type="component" value="Unassembled WGS sequence"/>
</dbReference>
<evidence type="ECO:0000256" key="1">
    <source>
        <dbReference type="SAM" id="Coils"/>
    </source>
</evidence>
<feature type="coiled-coil region" evidence="1">
    <location>
        <begin position="14"/>
        <end position="41"/>
    </location>
</feature>
<reference evidence="2" key="1">
    <citation type="submission" date="2022-06" db="EMBL/GenBank/DDBJ databases">
        <title>Genomic Encyclopedia of Type Strains, Phase III (KMG-III): the genomes of soil and plant-associated and newly described type strains.</title>
        <authorList>
            <person name="Whitman W."/>
        </authorList>
    </citation>
    <scope>NUCLEOTIDE SEQUENCE</scope>
    <source>
        <strain evidence="2">CPCC 202695</strain>
    </source>
</reference>